<proteinExistence type="predicted"/>
<dbReference type="Proteomes" id="UP000646484">
    <property type="component" value="Unassembled WGS sequence"/>
</dbReference>
<dbReference type="InterPro" id="IPR017937">
    <property type="entry name" value="Thioredoxin_CS"/>
</dbReference>
<dbReference type="PANTHER" id="PTHR32234">
    <property type="entry name" value="THIOL:DISULFIDE INTERCHANGE PROTEIN DSBD"/>
    <property type="match status" value="1"/>
</dbReference>
<evidence type="ECO:0000313" key="5">
    <source>
        <dbReference type="Proteomes" id="UP000646484"/>
    </source>
</evidence>
<dbReference type="PROSITE" id="PS00194">
    <property type="entry name" value="THIOREDOXIN_1"/>
    <property type="match status" value="1"/>
</dbReference>
<dbReference type="Pfam" id="PF13899">
    <property type="entry name" value="Thioredoxin_7"/>
    <property type="match status" value="1"/>
</dbReference>
<dbReference type="Gene3D" id="3.40.30.10">
    <property type="entry name" value="Glutaredoxin"/>
    <property type="match status" value="1"/>
</dbReference>
<evidence type="ECO:0000256" key="1">
    <source>
        <dbReference type="ARBA" id="ARBA00023284"/>
    </source>
</evidence>
<dbReference type="InterPro" id="IPR013766">
    <property type="entry name" value="Thioredoxin_domain"/>
</dbReference>
<organism evidence="4 5">
    <name type="scientific">Butyricimonas hominis</name>
    <dbReference type="NCBI Taxonomy" id="2763032"/>
    <lineage>
        <taxon>Bacteria</taxon>
        <taxon>Pseudomonadati</taxon>
        <taxon>Bacteroidota</taxon>
        <taxon>Bacteroidia</taxon>
        <taxon>Bacteroidales</taxon>
        <taxon>Odoribacteraceae</taxon>
        <taxon>Butyricimonas</taxon>
    </lineage>
</organism>
<protein>
    <submittedName>
        <fullName evidence="4">Thioredoxin family protein</fullName>
    </submittedName>
</protein>
<feature type="region of interest" description="Disordered" evidence="2">
    <location>
        <begin position="373"/>
        <end position="393"/>
    </location>
</feature>
<accession>A0ABR7CZ25</accession>
<reference evidence="4 5" key="1">
    <citation type="submission" date="2020-08" db="EMBL/GenBank/DDBJ databases">
        <title>Genome public.</title>
        <authorList>
            <person name="Liu C."/>
            <person name="Sun Q."/>
        </authorList>
    </citation>
    <scope>NUCLEOTIDE SEQUENCE [LARGE SCALE GENOMIC DNA]</scope>
    <source>
        <strain evidence="4 5">NSJ-56</strain>
    </source>
</reference>
<dbReference type="PROSITE" id="PS51352">
    <property type="entry name" value="THIOREDOXIN_2"/>
    <property type="match status" value="1"/>
</dbReference>
<dbReference type="EMBL" id="JACOOH010000003">
    <property type="protein sequence ID" value="MBC5620926.1"/>
    <property type="molecule type" value="Genomic_DNA"/>
</dbReference>
<feature type="domain" description="Thioredoxin" evidence="3">
    <location>
        <begin position="16"/>
        <end position="140"/>
    </location>
</feature>
<evidence type="ECO:0000313" key="4">
    <source>
        <dbReference type="EMBL" id="MBC5620926.1"/>
    </source>
</evidence>
<keyword evidence="1" id="KW-0676">Redox-active center</keyword>
<comment type="caution">
    <text evidence="4">The sequence shown here is derived from an EMBL/GenBank/DDBJ whole genome shotgun (WGS) entry which is preliminary data.</text>
</comment>
<dbReference type="PANTHER" id="PTHR32234:SF0">
    <property type="entry name" value="THIOL:DISULFIDE INTERCHANGE PROTEIN DSBD"/>
    <property type="match status" value="1"/>
</dbReference>
<evidence type="ECO:0000259" key="3">
    <source>
        <dbReference type="PROSITE" id="PS51352"/>
    </source>
</evidence>
<name>A0ABR7CZ25_9BACT</name>
<sequence>MMKHIVYIVLLLWSVNIFAQMEPNYGIQFYHGTWKEGIEKAKAENKLIFVDFYTQWCGPCLNMAESVFTLPFIGDFYNTKFVNMKIDAENGEGVELAKRYSVNSYPTYVFVDPASEEVVHRSKSRQSAEQFLATGKSALVPELRSGYLTEEFAKGRDDREFLKNYINYNASIYERENVQKAFDMLMKKGAKLTEPDVWKIFKANITGVNNPYFQEVVQGYDKFVSVLGKDIVDNKLYMETRNASLEELNRLPEFKGKDLNKYLVQINALVRNKEYDKADVLIRRAMADTSINQQDFIEQFRFTVRGSYWDPETPVEWLSRCASYLQYIAYNSDNRQDPYIHQEYAALLERLIRKTPGAEKVFPASIMDKPEVGAKEYSMRPKNLAQKPTRKKK</sequence>
<keyword evidence="5" id="KW-1185">Reference proteome</keyword>
<dbReference type="SUPFAM" id="SSF52833">
    <property type="entry name" value="Thioredoxin-like"/>
    <property type="match status" value="1"/>
</dbReference>
<dbReference type="InterPro" id="IPR036249">
    <property type="entry name" value="Thioredoxin-like_sf"/>
</dbReference>
<evidence type="ECO:0000256" key="2">
    <source>
        <dbReference type="SAM" id="MobiDB-lite"/>
    </source>
</evidence>
<gene>
    <name evidence="4" type="ORF">H8S64_07440</name>
</gene>